<dbReference type="InterPro" id="IPR048846">
    <property type="entry name" value="PaaX-like_central"/>
</dbReference>
<dbReference type="EMBL" id="VCKW01000013">
    <property type="protein sequence ID" value="TMR06550.1"/>
    <property type="molecule type" value="Genomic_DNA"/>
</dbReference>
<dbReference type="Pfam" id="PF20803">
    <property type="entry name" value="PaaX_M"/>
    <property type="match status" value="1"/>
</dbReference>
<keyword evidence="4" id="KW-1185">Reference proteome</keyword>
<gene>
    <name evidence="3" type="ORF">ETD83_04250</name>
</gene>
<organism evidence="3 4">
    <name type="scientific">Actinomadura soli</name>
    <dbReference type="NCBI Taxonomy" id="2508997"/>
    <lineage>
        <taxon>Bacteria</taxon>
        <taxon>Bacillati</taxon>
        <taxon>Actinomycetota</taxon>
        <taxon>Actinomycetes</taxon>
        <taxon>Streptosporangiales</taxon>
        <taxon>Thermomonosporaceae</taxon>
        <taxon>Actinomadura</taxon>
    </lineage>
</organism>
<accession>A0A5C4JIA9</accession>
<feature type="region of interest" description="Disordered" evidence="1">
    <location>
        <begin position="1"/>
        <end position="33"/>
    </location>
</feature>
<evidence type="ECO:0000259" key="2">
    <source>
        <dbReference type="Pfam" id="PF20803"/>
    </source>
</evidence>
<dbReference type="RefSeq" id="WP_138643713.1">
    <property type="nucleotide sequence ID" value="NZ_VCKW01000013.1"/>
</dbReference>
<evidence type="ECO:0000313" key="3">
    <source>
        <dbReference type="EMBL" id="TMR06550.1"/>
    </source>
</evidence>
<dbReference type="OrthoDB" id="2270427at2"/>
<dbReference type="AlphaFoldDB" id="A0A5C4JIA9"/>
<feature type="domain" description="Transcriptional repressor PaaX-like central Cas2-like" evidence="2">
    <location>
        <begin position="30"/>
        <end position="72"/>
    </location>
</feature>
<protein>
    <recommendedName>
        <fullName evidence="2">Transcriptional repressor PaaX-like central Cas2-like domain-containing protein</fullName>
    </recommendedName>
</protein>
<sequence>MAPGGVRDPGVGAARPGRTPRDDRPSRRRPVQSGLYISPNAWENLIEPEVARLGVQEHATLLTSRDLRVGPERNARALA</sequence>
<reference evidence="3 4" key="1">
    <citation type="submission" date="2019-05" db="EMBL/GenBank/DDBJ databases">
        <title>Draft genome sequence of Actinomadura sp. 14C53.</title>
        <authorList>
            <person name="Saricaoglu S."/>
            <person name="Isik K."/>
        </authorList>
    </citation>
    <scope>NUCLEOTIDE SEQUENCE [LARGE SCALE GENOMIC DNA]</scope>
    <source>
        <strain evidence="3 4">14C53</strain>
    </source>
</reference>
<proteinExistence type="predicted"/>
<evidence type="ECO:0000313" key="4">
    <source>
        <dbReference type="Proteomes" id="UP000309174"/>
    </source>
</evidence>
<comment type="caution">
    <text evidence="3">The sequence shown here is derived from an EMBL/GenBank/DDBJ whole genome shotgun (WGS) entry which is preliminary data.</text>
</comment>
<name>A0A5C4JIA9_9ACTN</name>
<dbReference type="Proteomes" id="UP000309174">
    <property type="component" value="Unassembled WGS sequence"/>
</dbReference>
<evidence type="ECO:0000256" key="1">
    <source>
        <dbReference type="SAM" id="MobiDB-lite"/>
    </source>
</evidence>